<evidence type="ECO:0000313" key="3">
    <source>
        <dbReference type="Proteomes" id="UP000005019"/>
    </source>
</evidence>
<sequence length="78" mass="8205">MNSPERVSPEARKPVAGYLWGLLAALTCPCHLPVLAIVLAGTTAGAFLGKYWGIAAFGLTGLFVLSLARAMRAFKGRS</sequence>
<name>F5RFN1_METUF</name>
<organism evidence="2 3">
    <name type="scientific">Methyloversatilis universalis (strain ATCC BAA-1314 / DSM 25237 / JCM 13912 / CCUG 52030 / FAM5)</name>
    <dbReference type="NCBI Taxonomy" id="1000565"/>
    <lineage>
        <taxon>Bacteria</taxon>
        <taxon>Pseudomonadati</taxon>
        <taxon>Pseudomonadota</taxon>
        <taxon>Betaproteobacteria</taxon>
        <taxon>Nitrosomonadales</taxon>
        <taxon>Sterolibacteriaceae</taxon>
        <taxon>Methyloversatilis</taxon>
    </lineage>
</organism>
<dbReference type="NCBIfam" id="NF010310">
    <property type="entry name" value="PRK13747.1"/>
    <property type="match status" value="1"/>
</dbReference>
<dbReference type="GO" id="GO:0016020">
    <property type="term" value="C:membrane"/>
    <property type="evidence" value="ECO:0007669"/>
    <property type="project" value="InterPro"/>
</dbReference>
<dbReference type="InterPro" id="IPR007746">
    <property type="entry name" value="MerE"/>
</dbReference>
<gene>
    <name evidence="2" type="ORF">METUNv1_03115</name>
</gene>
<accession>F5RFN1</accession>
<dbReference type="GO" id="GO:0015097">
    <property type="term" value="F:mercury ion transmembrane transporter activity"/>
    <property type="evidence" value="ECO:0007669"/>
    <property type="project" value="InterPro"/>
</dbReference>
<keyword evidence="1" id="KW-1133">Transmembrane helix</keyword>
<dbReference type="Proteomes" id="UP000005019">
    <property type="component" value="Unassembled WGS sequence"/>
</dbReference>
<dbReference type="STRING" id="1000565.METUNv1_03115"/>
<dbReference type="EMBL" id="AFHG01000054">
    <property type="protein sequence ID" value="EGK70645.1"/>
    <property type="molecule type" value="Genomic_DNA"/>
</dbReference>
<dbReference type="OrthoDB" id="8481264at2"/>
<reference evidence="2 3" key="1">
    <citation type="journal article" date="2011" name="J. Bacteriol.">
        <title>Genome sequence of Methyloversatilis universalis FAM5T, a methylotrophic representative of the order Rhodocyclales.</title>
        <authorList>
            <person name="Kittichotirat W."/>
            <person name="Good N.M."/>
            <person name="Hall R."/>
            <person name="Bringel F."/>
            <person name="Lajus A."/>
            <person name="Medigue C."/>
            <person name="Smalley N.E."/>
            <person name="Beck D."/>
            <person name="Bumgarner R."/>
            <person name="Vuilleumier S."/>
            <person name="Kalyuzhnaya M.G."/>
        </authorList>
    </citation>
    <scope>NUCLEOTIDE SEQUENCE [LARGE SCALE GENOMIC DNA]</scope>
    <source>
        <strain evidence="3">ATCC BAA-1314 / JCM 13912 / FAM5</strain>
    </source>
</reference>
<keyword evidence="3" id="KW-1185">Reference proteome</keyword>
<comment type="caution">
    <text evidence="2">The sequence shown here is derived from an EMBL/GenBank/DDBJ whole genome shotgun (WGS) entry which is preliminary data.</text>
</comment>
<evidence type="ECO:0000313" key="2">
    <source>
        <dbReference type="EMBL" id="EGK70645.1"/>
    </source>
</evidence>
<feature type="transmembrane region" description="Helical" evidence="1">
    <location>
        <begin position="51"/>
        <end position="68"/>
    </location>
</feature>
<proteinExistence type="predicted"/>
<protein>
    <submittedName>
        <fullName evidence="2">Uncharacterized mercuric resistance protein merE</fullName>
    </submittedName>
</protein>
<dbReference type="RefSeq" id="WP_008063283.1">
    <property type="nucleotide sequence ID" value="NZ_AFHG01000054.1"/>
</dbReference>
<keyword evidence="1" id="KW-0472">Membrane</keyword>
<feature type="transmembrane region" description="Helical" evidence="1">
    <location>
        <begin position="15"/>
        <end position="39"/>
    </location>
</feature>
<dbReference type="eggNOG" id="ENOG5032RKU">
    <property type="taxonomic scope" value="Bacteria"/>
</dbReference>
<evidence type="ECO:0000256" key="1">
    <source>
        <dbReference type="SAM" id="Phobius"/>
    </source>
</evidence>
<keyword evidence="1" id="KW-0812">Transmembrane</keyword>
<dbReference type="AlphaFoldDB" id="F5RFN1"/>
<dbReference type="Pfam" id="PF05052">
    <property type="entry name" value="MerE"/>
    <property type="match status" value="1"/>
</dbReference>